<organism evidence="3 4">
    <name type="scientific">Candidatus Scalindua arabica</name>
    <dbReference type="NCBI Taxonomy" id="1127984"/>
    <lineage>
        <taxon>Bacteria</taxon>
        <taxon>Pseudomonadati</taxon>
        <taxon>Planctomycetota</taxon>
        <taxon>Candidatus Brocadiia</taxon>
        <taxon>Candidatus Brocadiales</taxon>
        <taxon>Candidatus Scalinduaceae</taxon>
        <taxon>Candidatus Scalindua</taxon>
    </lineage>
</organism>
<evidence type="ECO:0000313" key="3">
    <source>
        <dbReference type="EMBL" id="MBS1259036.1"/>
    </source>
</evidence>
<dbReference type="SUPFAM" id="SSF51182">
    <property type="entry name" value="RmlC-like cupins"/>
    <property type="match status" value="1"/>
</dbReference>
<dbReference type="PANTHER" id="PTHR43346:SF1">
    <property type="entry name" value="QUERCETIN 2,3-DIOXYGENASE-RELATED"/>
    <property type="match status" value="1"/>
</dbReference>
<dbReference type="InterPro" id="IPR018649">
    <property type="entry name" value="SHOCT"/>
</dbReference>
<dbReference type="Pfam" id="PF09851">
    <property type="entry name" value="SHOCT"/>
    <property type="match status" value="1"/>
</dbReference>
<dbReference type="InterPro" id="IPR052538">
    <property type="entry name" value="Flavonoid_dioxygenase-like"/>
</dbReference>
<proteinExistence type="predicted"/>
<dbReference type="Gene3D" id="2.60.120.10">
    <property type="entry name" value="Jelly Rolls"/>
    <property type="match status" value="1"/>
</dbReference>
<protein>
    <recommendedName>
        <fullName evidence="5">Cupin 2 conserved barrel domain-containing protein</fullName>
    </recommendedName>
</protein>
<dbReference type="InterPro" id="IPR013096">
    <property type="entry name" value="Cupin_2"/>
</dbReference>
<evidence type="ECO:0000313" key="4">
    <source>
        <dbReference type="Proteomes" id="UP000722750"/>
    </source>
</evidence>
<name>A0A942A3B8_9BACT</name>
<evidence type="ECO:0000259" key="2">
    <source>
        <dbReference type="Pfam" id="PF09851"/>
    </source>
</evidence>
<dbReference type="InterPro" id="IPR011051">
    <property type="entry name" value="RmlC_Cupin_sf"/>
</dbReference>
<feature type="domain" description="Cupin type-2" evidence="1">
    <location>
        <begin position="86"/>
        <end position="152"/>
    </location>
</feature>
<accession>A0A942A3B8</accession>
<gene>
    <name evidence="3" type="ORF">MAG551_02102</name>
</gene>
<evidence type="ECO:0008006" key="5">
    <source>
        <dbReference type="Google" id="ProtNLM"/>
    </source>
</evidence>
<feature type="domain" description="SHOCT" evidence="2">
    <location>
        <begin position="265"/>
        <end position="290"/>
    </location>
</feature>
<dbReference type="AlphaFoldDB" id="A0A942A3B8"/>
<reference evidence="3" key="1">
    <citation type="journal article" date="2021" name="ISME J.">
        <title>Fine-scale metabolic discontinuity in a stratified prokaryote microbiome of a Red Sea deep halocline.</title>
        <authorList>
            <person name="Michoud G."/>
            <person name="Ngugi D.K."/>
            <person name="Barozzi A."/>
            <person name="Merlino G."/>
            <person name="Calleja M.L."/>
            <person name="Delgado-Huertas A."/>
            <person name="Moran X.A.G."/>
            <person name="Daffonchio D."/>
        </authorList>
    </citation>
    <scope>NUCLEOTIDE SEQUENCE</scope>
    <source>
        <strain evidence="3">SuakinDeep_MAG55_1</strain>
    </source>
</reference>
<evidence type="ECO:0000259" key="1">
    <source>
        <dbReference type="Pfam" id="PF07883"/>
    </source>
</evidence>
<dbReference type="PANTHER" id="PTHR43346">
    <property type="entry name" value="LIGAND BINDING DOMAIN PROTEIN, PUTATIVE (AFU_ORTHOLOGUE AFUA_6G14370)-RELATED"/>
    <property type="match status" value="1"/>
</dbReference>
<sequence length="299" mass="33951">MPKILFFKNILMFFMSIVFLVVSGCTGLQKPGEFVESLKNPTSFPEIFLPETKNIDEIVNEKALAEDENIMIIPIGKDKSSSIYLFQIRENAEMDAHYHKTHDVIMYVNKGSGIVDLNGSRHSVKEGMMVVIPRLTVHQFFNTGEETSIVASIFSPPFDGNDIIELKESVGIKKKKENIYDKAMKKSRKEMKKEEGGGKKLFGLWGKDEEKIEPGKEEEGQAGDVIEEEQKILVLTEEGKQKIREARKKVNKEEKVIIDRIVLDEKLKVLQKLKDEGLISQEEFEAKKAEVISDSGLKD</sequence>
<comment type="caution">
    <text evidence="3">The sequence shown here is derived from an EMBL/GenBank/DDBJ whole genome shotgun (WGS) entry which is preliminary data.</text>
</comment>
<dbReference type="InterPro" id="IPR014710">
    <property type="entry name" value="RmlC-like_jellyroll"/>
</dbReference>
<dbReference type="Proteomes" id="UP000722750">
    <property type="component" value="Unassembled WGS sequence"/>
</dbReference>
<dbReference type="EMBL" id="JAANXD010000078">
    <property type="protein sequence ID" value="MBS1259036.1"/>
    <property type="molecule type" value="Genomic_DNA"/>
</dbReference>
<dbReference type="PROSITE" id="PS51257">
    <property type="entry name" value="PROKAR_LIPOPROTEIN"/>
    <property type="match status" value="1"/>
</dbReference>
<dbReference type="Pfam" id="PF07883">
    <property type="entry name" value="Cupin_2"/>
    <property type="match status" value="1"/>
</dbReference>